<dbReference type="InterPro" id="IPR000281">
    <property type="entry name" value="HTH_RpiR"/>
</dbReference>
<dbReference type="Gene3D" id="1.10.10.10">
    <property type="entry name" value="Winged helix-like DNA-binding domain superfamily/Winged helix DNA-binding domain"/>
    <property type="match status" value="1"/>
</dbReference>
<dbReference type="PANTHER" id="PTHR30514">
    <property type="entry name" value="GLUCOKINASE"/>
    <property type="match status" value="1"/>
</dbReference>
<evidence type="ECO:0000256" key="2">
    <source>
        <dbReference type="ARBA" id="ARBA00023125"/>
    </source>
</evidence>
<keyword evidence="3" id="KW-0804">Transcription</keyword>
<dbReference type="PANTHER" id="PTHR30514:SF10">
    <property type="entry name" value="MURR_RPIR FAMILY TRANSCRIPTIONAL REGULATOR"/>
    <property type="match status" value="1"/>
</dbReference>
<evidence type="ECO:0000256" key="1">
    <source>
        <dbReference type="ARBA" id="ARBA00023015"/>
    </source>
</evidence>
<dbReference type="GO" id="GO:0003700">
    <property type="term" value="F:DNA-binding transcription factor activity"/>
    <property type="evidence" value="ECO:0007669"/>
    <property type="project" value="InterPro"/>
</dbReference>
<keyword evidence="2" id="KW-0238">DNA-binding</keyword>
<dbReference type="InterPro" id="IPR009057">
    <property type="entry name" value="Homeodomain-like_sf"/>
</dbReference>
<proteinExistence type="predicted"/>
<dbReference type="GO" id="GO:0003677">
    <property type="term" value="F:DNA binding"/>
    <property type="evidence" value="ECO:0007669"/>
    <property type="project" value="UniProtKB-KW"/>
</dbReference>
<keyword evidence="1" id="KW-0805">Transcription regulation</keyword>
<dbReference type="InterPro" id="IPR035472">
    <property type="entry name" value="RpiR-like_SIS"/>
</dbReference>
<evidence type="ECO:0000313" key="6">
    <source>
        <dbReference type="EMBL" id="MBC1935708.1"/>
    </source>
</evidence>
<evidence type="ECO:0000259" key="5">
    <source>
        <dbReference type="PROSITE" id="PS51464"/>
    </source>
</evidence>
<evidence type="ECO:0000259" key="4">
    <source>
        <dbReference type="PROSITE" id="PS51071"/>
    </source>
</evidence>
<dbReference type="Pfam" id="PF01380">
    <property type="entry name" value="SIS"/>
    <property type="match status" value="1"/>
</dbReference>
<feature type="domain" description="HTH rpiR-type" evidence="4">
    <location>
        <begin position="2"/>
        <end position="78"/>
    </location>
</feature>
<dbReference type="Proteomes" id="UP000535908">
    <property type="component" value="Unassembled WGS sequence"/>
</dbReference>
<accession>A0A7X1CP77</accession>
<gene>
    <name evidence="6" type="ORF">HCA69_04970</name>
</gene>
<dbReference type="InterPro" id="IPR047640">
    <property type="entry name" value="RpiR-like"/>
</dbReference>
<dbReference type="InterPro" id="IPR046348">
    <property type="entry name" value="SIS_dom_sf"/>
</dbReference>
<dbReference type="GO" id="GO:0097367">
    <property type="term" value="F:carbohydrate derivative binding"/>
    <property type="evidence" value="ECO:0007669"/>
    <property type="project" value="InterPro"/>
</dbReference>
<comment type="caution">
    <text evidence="6">The sequence shown here is derived from an EMBL/GenBank/DDBJ whole genome shotgun (WGS) entry which is preliminary data.</text>
</comment>
<dbReference type="RefSeq" id="WP_185525663.1">
    <property type="nucleotide sequence ID" value="NZ_JAARWN010000002.1"/>
</dbReference>
<name>A0A7X1CP77_9LIST</name>
<dbReference type="EMBL" id="JAARWN010000002">
    <property type="protein sequence ID" value="MBC1935708.1"/>
    <property type="molecule type" value="Genomic_DNA"/>
</dbReference>
<dbReference type="InterPro" id="IPR001347">
    <property type="entry name" value="SIS_dom"/>
</dbReference>
<dbReference type="CDD" id="cd05013">
    <property type="entry name" value="SIS_RpiR"/>
    <property type="match status" value="1"/>
</dbReference>
<evidence type="ECO:0000313" key="7">
    <source>
        <dbReference type="Proteomes" id="UP000535908"/>
    </source>
</evidence>
<dbReference type="InterPro" id="IPR036388">
    <property type="entry name" value="WH-like_DNA-bd_sf"/>
</dbReference>
<dbReference type="GO" id="GO:1901135">
    <property type="term" value="P:carbohydrate derivative metabolic process"/>
    <property type="evidence" value="ECO:0007669"/>
    <property type="project" value="InterPro"/>
</dbReference>
<dbReference type="Pfam" id="PF01418">
    <property type="entry name" value="HTH_6"/>
    <property type="match status" value="1"/>
</dbReference>
<dbReference type="AlphaFoldDB" id="A0A7X1CP77"/>
<feature type="domain" description="SIS" evidence="5">
    <location>
        <begin position="109"/>
        <end position="252"/>
    </location>
</feature>
<evidence type="ECO:0000256" key="3">
    <source>
        <dbReference type="ARBA" id="ARBA00023163"/>
    </source>
</evidence>
<organism evidence="6 7">
    <name type="scientific">Listeria grandensis</name>
    <dbReference type="NCBI Taxonomy" id="1494963"/>
    <lineage>
        <taxon>Bacteria</taxon>
        <taxon>Bacillati</taxon>
        <taxon>Bacillota</taxon>
        <taxon>Bacilli</taxon>
        <taxon>Bacillales</taxon>
        <taxon>Listeriaceae</taxon>
        <taxon>Listeria</taxon>
    </lineage>
</organism>
<protein>
    <submittedName>
        <fullName evidence="6">MurR/RpiR family transcriptional regulator</fullName>
    </submittedName>
</protein>
<dbReference type="PROSITE" id="PS51071">
    <property type="entry name" value="HTH_RPIR"/>
    <property type="match status" value="1"/>
</dbReference>
<dbReference type="PROSITE" id="PS51464">
    <property type="entry name" value="SIS"/>
    <property type="match status" value="1"/>
</dbReference>
<dbReference type="Gene3D" id="3.40.50.10490">
    <property type="entry name" value="Glucose-6-phosphate isomerase like protein, domain 1"/>
    <property type="match status" value="1"/>
</dbReference>
<reference evidence="6 7" key="1">
    <citation type="submission" date="2020-03" db="EMBL/GenBank/DDBJ databases">
        <title>Soil Listeria distribution.</title>
        <authorList>
            <person name="Liao J."/>
            <person name="Wiedmann M."/>
        </authorList>
    </citation>
    <scope>NUCLEOTIDE SEQUENCE [LARGE SCALE GENOMIC DNA]</scope>
    <source>
        <strain evidence="6 7">FSL L7-0741</strain>
    </source>
</reference>
<dbReference type="SUPFAM" id="SSF46689">
    <property type="entry name" value="Homeodomain-like"/>
    <property type="match status" value="1"/>
</dbReference>
<sequence>MGKVAERFVEDITNLSDSEKYVFYYADNHIEQVKNITLTNLAEILNTSNTTIIRMCHKLGLQGFSEFKFILASFSNQKKTRENGSLKEDYLAQLTQTIHVIDLPKMDYIATKILNASTVIVVSVGLTKMIGEYIGKRLIQVQKPTMYAYESHIIDLLPSFIKPNDVILFVSMSGDTKTLVQAAQKLEYSGCFMFAITNHGDSALSQLMDMNLSSDIPTVSYAGYDITSRSGLMIQADILLEVYLKKMLERDK</sequence>
<dbReference type="SUPFAM" id="SSF53697">
    <property type="entry name" value="SIS domain"/>
    <property type="match status" value="1"/>
</dbReference>